<comment type="similarity">
    <text evidence="1">Belongs to the LysR transcriptional regulatory family.</text>
</comment>
<dbReference type="PANTHER" id="PTHR30419">
    <property type="entry name" value="HTH-TYPE TRANSCRIPTIONAL REGULATOR YBHD"/>
    <property type="match status" value="1"/>
</dbReference>
<evidence type="ECO:0000313" key="7">
    <source>
        <dbReference type="EMBL" id="ASP23661.1"/>
    </source>
</evidence>
<dbReference type="GO" id="GO:0003677">
    <property type="term" value="F:DNA binding"/>
    <property type="evidence" value="ECO:0007669"/>
    <property type="project" value="UniProtKB-KW"/>
</dbReference>
<dbReference type="InterPro" id="IPR005119">
    <property type="entry name" value="LysR_subst-bd"/>
</dbReference>
<dbReference type="PRINTS" id="PR00039">
    <property type="entry name" value="HTHLYSR"/>
</dbReference>
<dbReference type="SUPFAM" id="SSF53850">
    <property type="entry name" value="Periplasmic binding protein-like II"/>
    <property type="match status" value="1"/>
</dbReference>
<dbReference type="Proteomes" id="UP000203589">
    <property type="component" value="Plasmid pSMS3-2"/>
</dbReference>
<evidence type="ECO:0000256" key="5">
    <source>
        <dbReference type="SAM" id="Coils"/>
    </source>
</evidence>
<proteinExistence type="inferred from homology"/>
<feature type="domain" description="HTH lysR-type" evidence="6">
    <location>
        <begin position="1"/>
        <end position="58"/>
    </location>
</feature>
<evidence type="ECO:0000256" key="1">
    <source>
        <dbReference type="ARBA" id="ARBA00009437"/>
    </source>
</evidence>
<dbReference type="InterPro" id="IPR050950">
    <property type="entry name" value="HTH-type_LysR_regulators"/>
</dbReference>
<dbReference type="InterPro" id="IPR000847">
    <property type="entry name" value="LysR_HTH_N"/>
</dbReference>
<name>A0A222ECH6_9RHOB</name>
<reference evidence="7 8" key="1">
    <citation type="submission" date="2017-07" db="EMBL/GenBank/DDBJ databases">
        <title>Genome Sequence of Antarctobacter heliothermus Strain SMS3 Isolated from a culture of the Diatom Skeletonema marinoi.</title>
        <authorList>
            <person name="Topel M."/>
            <person name="Pinder M.I.M."/>
            <person name="Johansson O.N."/>
            <person name="Kourtchenko O."/>
            <person name="Godhe A."/>
            <person name="Clarke A.K."/>
        </authorList>
    </citation>
    <scope>NUCLEOTIDE SEQUENCE [LARGE SCALE GENOMIC DNA]</scope>
    <source>
        <strain evidence="7 8">SMS3</strain>
        <plasmid evidence="8">Plasmid psms3-2</plasmid>
    </source>
</reference>
<dbReference type="InterPro" id="IPR036388">
    <property type="entry name" value="WH-like_DNA-bd_sf"/>
</dbReference>
<evidence type="ECO:0000256" key="4">
    <source>
        <dbReference type="ARBA" id="ARBA00023163"/>
    </source>
</evidence>
<dbReference type="FunFam" id="1.10.10.10:FF:000001">
    <property type="entry name" value="LysR family transcriptional regulator"/>
    <property type="match status" value="1"/>
</dbReference>
<dbReference type="GO" id="GO:0003700">
    <property type="term" value="F:DNA-binding transcription factor activity"/>
    <property type="evidence" value="ECO:0007669"/>
    <property type="project" value="InterPro"/>
</dbReference>
<evidence type="ECO:0000313" key="8">
    <source>
        <dbReference type="Proteomes" id="UP000203589"/>
    </source>
</evidence>
<accession>A0A222ECH6</accession>
<feature type="coiled-coil region" evidence="5">
    <location>
        <begin position="68"/>
        <end position="95"/>
    </location>
</feature>
<dbReference type="Gene3D" id="3.40.190.10">
    <property type="entry name" value="Periplasmic binding protein-like II"/>
    <property type="match status" value="2"/>
</dbReference>
<evidence type="ECO:0000256" key="3">
    <source>
        <dbReference type="ARBA" id="ARBA00023125"/>
    </source>
</evidence>
<dbReference type="EMBL" id="CP022542">
    <property type="protein sequence ID" value="ASP23661.1"/>
    <property type="molecule type" value="Genomic_DNA"/>
</dbReference>
<gene>
    <name evidence="7" type="ORF">ANTHELSMS3_04763</name>
</gene>
<keyword evidence="4" id="KW-0804">Transcription</keyword>
<dbReference type="InterPro" id="IPR036390">
    <property type="entry name" value="WH_DNA-bd_sf"/>
</dbReference>
<dbReference type="AlphaFoldDB" id="A0A222ECH6"/>
<dbReference type="Gene3D" id="1.10.10.10">
    <property type="entry name" value="Winged helix-like DNA-binding domain superfamily/Winged helix DNA-binding domain"/>
    <property type="match status" value="1"/>
</dbReference>
<keyword evidence="5" id="KW-0175">Coiled coil</keyword>
<dbReference type="RefSeq" id="WP_094037720.1">
    <property type="nucleotide sequence ID" value="NZ_CP022542.1"/>
</dbReference>
<dbReference type="SUPFAM" id="SSF46785">
    <property type="entry name" value="Winged helix' DNA-binding domain"/>
    <property type="match status" value="1"/>
</dbReference>
<dbReference type="KEGG" id="aht:ANTHELSMS3_04763"/>
<dbReference type="PANTHER" id="PTHR30419:SF8">
    <property type="entry name" value="NITROGEN ASSIMILATION TRANSCRIPTIONAL ACTIVATOR-RELATED"/>
    <property type="match status" value="1"/>
</dbReference>
<dbReference type="PROSITE" id="PS50931">
    <property type="entry name" value="HTH_LYSR"/>
    <property type="match status" value="1"/>
</dbReference>
<keyword evidence="3" id="KW-0238">DNA-binding</keyword>
<keyword evidence="8" id="KW-1185">Reference proteome</keyword>
<evidence type="ECO:0000256" key="2">
    <source>
        <dbReference type="ARBA" id="ARBA00023015"/>
    </source>
</evidence>
<organism evidence="7 8">
    <name type="scientific">Antarctobacter heliothermus</name>
    <dbReference type="NCBI Taxonomy" id="74033"/>
    <lineage>
        <taxon>Bacteria</taxon>
        <taxon>Pseudomonadati</taxon>
        <taxon>Pseudomonadota</taxon>
        <taxon>Alphaproteobacteria</taxon>
        <taxon>Rhodobacterales</taxon>
        <taxon>Roseobacteraceae</taxon>
        <taxon>Antarctobacter</taxon>
    </lineage>
</organism>
<dbReference type="GO" id="GO:0005829">
    <property type="term" value="C:cytosol"/>
    <property type="evidence" value="ECO:0007669"/>
    <property type="project" value="TreeGrafter"/>
</dbReference>
<protein>
    <submittedName>
        <fullName evidence="7">Hydrogen peroxide-inducible genes activator</fullName>
    </submittedName>
</protein>
<evidence type="ECO:0000259" key="6">
    <source>
        <dbReference type="PROSITE" id="PS50931"/>
    </source>
</evidence>
<dbReference type="Pfam" id="PF00126">
    <property type="entry name" value="HTH_1"/>
    <property type="match status" value="1"/>
</dbReference>
<geneLocation type="plasmid" evidence="8">
    <name>psms3-2</name>
</geneLocation>
<keyword evidence="2" id="KW-0805">Transcription regulation</keyword>
<dbReference type="OrthoDB" id="8479357at2"/>
<keyword evidence="7" id="KW-0614">Plasmid</keyword>
<sequence>MNDRQLRYFSKVVEVGNMTRAAAMLNVAQPALGLQIRQLEEEFGVSLLDRHSRGVEATPEGTLLYNHAVEILARFEQAEKELRAAAENAVEVIALGITHSIMRLVGQDLLQAARQNLDGVRLSLTEEPSLTLLRELEAGHVDLILTYTPTTSSGLVQVPLQEEELLFARRRRDGDTSGEVITLSALLEHSLVLAGERDPIRRMVDEAASAAGTPADIHYEVQSLMATRQTVLNGDAASILPYGVVADEVSQGLVSVFQIEGAPFRRTLYMTRSIRSSCFRNEERIMRLLRCVIRQLEVELGDLARKLP</sequence>
<dbReference type="Pfam" id="PF03466">
    <property type="entry name" value="LysR_substrate"/>
    <property type="match status" value="1"/>
</dbReference>